<keyword evidence="1" id="KW-0472">Membrane</keyword>
<evidence type="ECO:0000313" key="2">
    <source>
        <dbReference type="EMBL" id="BCG68829.1"/>
    </source>
</evidence>
<feature type="transmembrane region" description="Helical" evidence="1">
    <location>
        <begin position="332"/>
        <end position="353"/>
    </location>
</feature>
<dbReference type="AlphaFoldDB" id="A0A9C6ZVK0"/>
<dbReference type="Proteomes" id="UP000662569">
    <property type="component" value="Mitochondrion MT"/>
</dbReference>
<protein>
    <submittedName>
        <fullName evidence="2">Uncharacterized protein</fullName>
    </submittedName>
</protein>
<proteinExistence type="predicted"/>
<dbReference type="EMBL" id="LC565488">
    <property type="protein sequence ID" value="BCG68829.1"/>
    <property type="molecule type" value="Genomic_DNA"/>
</dbReference>
<feature type="transmembrane region" description="Helical" evidence="1">
    <location>
        <begin position="170"/>
        <end position="187"/>
    </location>
</feature>
<feature type="transmembrane region" description="Helical" evidence="1">
    <location>
        <begin position="293"/>
        <end position="311"/>
    </location>
</feature>
<organism evidence="2 3">
    <name type="scientific">Collybia sordida</name>
    <dbReference type="NCBI Taxonomy" id="123925"/>
    <lineage>
        <taxon>Eukaryota</taxon>
        <taxon>Fungi</taxon>
        <taxon>Dikarya</taxon>
        <taxon>Basidiomycota</taxon>
        <taxon>Agaricomycotina</taxon>
        <taxon>Agaricomycetes</taxon>
        <taxon>Agaricomycetidae</taxon>
        <taxon>Agaricales</taxon>
        <taxon>Tricholomatineae</taxon>
        <taxon>Clitocybaceae</taxon>
        <taxon>Collybia</taxon>
    </lineage>
</organism>
<evidence type="ECO:0000313" key="3">
    <source>
        <dbReference type="Proteomes" id="UP000662569"/>
    </source>
</evidence>
<accession>A0A9C6ZVK0</accession>
<reference evidence="2 3" key="1">
    <citation type="submission" date="2020-07" db="EMBL/GenBank/DDBJ databases">
        <title>The complete mitochondrial genome sequence of the fairy-ring forming mushroom Lepista sordida.</title>
        <authorList>
            <person name="Suzuki T."/>
            <person name="Choi J.H."/>
            <person name="Kotajima M."/>
            <person name="Ono A."/>
            <person name="Kawagishi H."/>
            <person name="Dohra H."/>
        </authorList>
    </citation>
    <scope>NUCLEOTIDE SEQUENCE [LARGE SCALE GENOMIC DNA]</scope>
    <source>
        <strain evidence="3">NBRC 112841</strain>
    </source>
</reference>
<sequence length="481" mass="56586">MIKLMEFLKRILSRRFNSPINNMVIHIISYTFLGFITYLFIRKFNIFDSLQIFIFSIIFFTIFMYISDNFKLSNYKFFKFLQILIFIFSIFGIIALILYLLDINIFESVFCDTESEDEGVIENELASTSKLKEINQDGETSPSDFDGGFISSALEDKDIPLIIMVNGLSYLNYIEFSLIISLFSVLFRKYLSRKLINLYLSIKNKNININNKVENLNDENVSLNKGLNTLDKYSNYIIVYIFICLIWIMLINIYFSSNLAENIDSYVNVYNHIKDKSLYCLLFTINNDYKNNLIINSNKNIIIFPYLFNIFNKNIKYLILKIKSNILKSPKTLIGLLTFSTLIIFMDIVTQVADYQIIFDINSTNLSELSIGSSVLSRGENNSIIPSQNKSNNIIKQKFQFIQVTIPFNEFTEIRFIKVLMLNLKLNSLNTLLFEYNEYSTFTNLMLGYQVGILVKDKHDISYYRQLYEFYIEYCVFFYWL</sequence>
<evidence type="ECO:0000256" key="1">
    <source>
        <dbReference type="SAM" id="Phobius"/>
    </source>
</evidence>
<keyword evidence="1" id="KW-1133">Transmembrane helix</keyword>
<geneLocation type="mitochondrion" evidence="2"/>
<feature type="transmembrane region" description="Helical" evidence="1">
    <location>
        <begin position="20"/>
        <end position="40"/>
    </location>
</feature>
<keyword evidence="2" id="KW-0496">Mitochondrion</keyword>
<feature type="transmembrane region" description="Helical" evidence="1">
    <location>
        <begin position="233"/>
        <end position="255"/>
    </location>
</feature>
<feature type="transmembrane region" description="Helical" evidence="1">
    <location>
        <begin position="46"/>
        <end position="66"/>
    </location>
</feature>
<gene>
    <name evidence="2" type="primary">orf481</name>
</gene>
<keyword evidence="3" id="KW-1185">Reference proteome</keyword>
<keyword evidence="1" id="KW-0812">Transmembrane</keyword>
<name>A0A9C6ZVK0_9AGAR</name>
<feature type="transmembrane region" description="Helical" evidence="1">
    <location>
        <begin position="78"/>
        <end position="101"/>
    </location>
</feature>